<dbReference type="SUPFAM" id="SSF82861">
    <property type="entry name" value="Mechanosensitive channel protein MscS (YggB), transmembrane region"/>
    <property type="match status" value="1"/>
</dbReference>
<comment type="subcellular location">
    <subcellularLocation>
        <location evidence="1">Cell membrane</location>
        <topology evidence="1">Multi-pass membrane protein</topology>
    </subcellularLocation>
</comment>
<evidence type="ECO:0000313" key="11">
    <source>
        <dbReference type="Proteomes" id="UP000177821"/>
    </source>
</evidence>
<feature type="transmembrane region" description="Helical" evidence="7">
    <location>
        <begin position="85"/>
        <end position="104"/>
    </location>
</feature>
<protein>
    <recommendedName>
        <fullName evidence="12">Mechanosensitive ion channel protein MscS</fullName>
    </recommendedName>
</protein>
<dbReference type="SUPFAM" id="SSF50182">
    <property type="entry name" value="Sm-like ribonucleoproteins"/>
    <property type="match status" value="1"/>
</dbReference>
<dbReference type="Gene3D" id="1.10.287.1260">
    <property type="match status" value="1"/>
</dbReference>
<dbReference type="InterPro" id="IPR010920">
    <property type="entry name" value="LSM_dom_sf"/>
</dbReference>
<reference evidence="10 11" key="1">
    <citation type="journal article" date="2016" name="Nat. Commun.">
        <title>Thousands of microbial genomes shed light on interconnected biogeochemical processes in an aquifer system.</title>
        <authorList>
            <person name="Anantharaman K."/>
            <person name="Brown C.T."/>
            <person name="Hug L.A."/>
            <person name="Sharon I."/>
            <person name="Castelle C.J."/>
            <person name="Probst A.J."/>
            <person name="Thomas B.C."/>
            <person name="Singh A."/>
            <person name="Wilkins M.J."/>
            <person name="Karaoz U."/>
            <person name="Brodie E.L."/>
            <person name="Williams K.H."/>
            <person name="Hubbard S.S."/>
            <person name="Banfield J.F."/>
        </authorList>
    </citation>
    <scope>NUCLEOTIDE SEQUENCE [LARGE SCALE GENOMIC DNA]</scope>
</reference>
<organism evidence="10 11">
    <name type="scientific">Candidatus Woykebacteria bacterium RIFCSPHIGHO2_02_FULL_43_16b</name>
    <dbReference type="NCBI Taxonomy" id="1802601"/>
    <lineage>
        <taxon>Bacteria</taxon>
        <taxon>Candidatus Woykeibacteriota</taxon>
    </lineage>
</organism>
<dbReference type="Gene3D" id="2.30.30.60">
    <property type="match status" value="1"/>
</dbReference>
<dbReference type="InterPro" id="IPR006685">
    <property type="entry name" value="MscS_channel_2nd"/>
</dbReference>
<feature type="domain" description="Mechanosensitive ion channel MscS" evidence="8">
    <location>
        <begin position="103"/>
        <end position="167"/>
    </location>
</feature>
<keyword evidence="6 7" id="KW-0472">Membrane</keyword>
<dbReference type="GO" id="GO:0008381">
    <property type="term" value="F:mechanosensitive monoatomic ion channel activity"/>
    <property type="evidence" value="ECO:0007669"/>
    <property type="project" value="InterPro"/>
</dbReference>
<comment type="caution">
    <text evidence="10">The sequence shown here is derived from an EMBL/GenBank/DDBJ whole genome shotgun (WGS) entry which is preliminary data.</text>
</comment>
<dbReference type="Pfam" id="PF00924">
    <property type="entry name" value="MS_channel_2nd"/>
    <property type="match status" value="1"/>
</dbReference>
<comment type="similarity">
    <text evidence="2">Belongs to the MscS (TC 1.A.23) family.</text>
</comment>
<feature type="transmembrane region" description="Helical" evidence="7">
    <location>
        <begin position="12"/>
        <end position="30"/>
    </location>
</feature>
<evidence type="ECO:0000256" key="5">
    <source>
        <dbReference type="ARBA" id="ARBA00022989"/>
    </source>
</evidence>
<evidence type="ECO:0000256" key="7">
    <source>
        <dbReference type="SAM" id="Phobius"/>
    </source>
</evidence>
<gene>
    <name evidence="10" type="ORF">A3J50_00925</name>
</gene>
<dbReference type="InterPro" id="IPR049142">
    <property type="entry name" value="MS_channel_1st"/>
</dbReference>
<dbReference type="AlphaFoldDB" id="A0A1G1WKY8"/>
<evidence type="ECO:0000259" key="8">
    <source>
        <dbReference type="Pfam" id="PF00924"/>
    </source>
</evidence>
<dbReference type="Proteomes" id="UP000177821">
    <property type="component" value="Unassembled WGS sequence"/>
</dbReference>
<dbReference type="Pfam" id="PF21088">
    <property type="entry name" value="MS_channel_1st"/>
    <property type="match status" value="1"/>
</dbReference>
<dbReference type="PANTHER" id="PTHR30460:SF0">
    <property type="entry name" value="MODERATE CONDUCTANCE MECHANOSENSITIVE CHANNEL YBIO"/>
    <property type="match status" value="1"/>
</dbReference>
<evidence type="ECO:0000259" key="9">
    <source>
        <dbReference type="Pfam" id="PF21088"/>
    </source>
</evidence>
<evidence type="ECO:0000313" key="10">
    <source>
        <dbReference type="EMBL" id="OGY28379.1"/>
    </source>
</evidence>
<evidence type="ECO:0000256" key="3">
    <source>
        <dbReference type="ARBA" id="ARBA00022475"/>
    </source>
</evidence>
<evidence type="ECO:0000256" key="2">
    <source>
        <dbReference type="ARBA" id="ARBA00008017"/>
    </source>
</evidence>
<evidence type="ECO:0008006" key="12">
    <source>
        <dbReference type="Google" id="ProtNLM"/>
    </source>
</evidence>
<proteinExistence type="inferred from homology"/>
<keyword evidence="4 7" id="KW-0812">Transmembrane</keyword>
<evidence type="ECO:0000256" key="1">
    <source>
        <dbReference type="ARBA" id="ARBA00004651"/>
    </source>
</evidence>
<feature type="domain" description="Mechanosensitive ion channel transmembrane helices 2/3" evidence="9">
    <location>
        <begin position="61"/>
        <end position="101"/>
    </location>
</feature>
<feature type="transmembrane region" description="Helical" evidence="7">
    <location>
        <begin position="51"/>
        <end position="73"/>
    </location>
</feature>
<accession>A0A1G1WKY8</accession>
<sequence length="168" mass="18256">MEYLLGMIFSDKGSRITVIVIGMIILRVILDKSSTKLVKVVSDQAPRGKRLRTLTNIFNTFFSVSIVVVGLFMILKELGFDITPLLTSAGIVGLAVGFGAQALVKDVISGFFLILEGQFDEGDEVEINGKKGVVEKISLRTVSIRGAKKELHIIPNGSIILVSNFSKD</sequence>
<keyword evidence="3" id="KW-1003">Cell membrane</keyword>
<dbReference type="InterPro" id="IPR011014">
    <property type="entry name" value="MscS_channel_TM-2"/>
</dbReference>
<dbReference type="InterPro" id="IPR023408">
    <property type="entry name" value="MscS_beta-dom_sf"/>
</dbReference>
<name>A0A1G1WKY8_9BACT</name>
<keyword evidence="5 7" id="KW-1133">Transmembrane helix</keyword>
<dbReference type="EMBL" id="MHCX01000053">
    <property type="protein sequence ID" value="OGY28379.1"/>
    <property type="molecule type" value="Genomic_DNA"/>
</dbReference>
<dbReference type="GO" id="GO:0005886">
    <property type="term" value="C:plasma membrane"/>
    <property type="evidence" value="ECO:0007669"/>
    <property type="project" value="UniProtKB-SubCell"/>
</dbReference>
<dbReference type="InterPro" id="IPR045276">
    <property type="entry name" value="YbiO_bact"/>
</dbReference>
<dbReference type="PANTHER" id="PTHR30460">
    <property type="entry name" value="MODERATE CONDUCTANCE MECHANOSENSITIVE CHANNEL YBIO"/>
    <property type="match status" value="1"/>
</dbReference>
<evidence type="ECO:0000256" key="6">
    <source>
        <dbReference type="ARBA" id="ARBA00023136"/>
    </source>
</evidence>
<evidence type="ECO:0000256" key="4">
    <source>
        <dbReference type="ARBA" id="ARBA00022692"/>
    </source>
</evidence>